<organism evidence="3 4">
    <name type="scientific">Lepeophtheirus salmonis</name>
    <name type="common">Salmon louse</name>
    <name type="synonym">Caligus salmonis</name>
    <dbReference type="NCBI Taxonomy" id="72036"/>
    <lineage>
        <taxon>Eukaryota</taxon>
        <taxon>Metazoa</taxon>
        <taxon>Ecdysozoa</taxon>
        <taxon>Arthropoda</taxon>
        <taxon>Crustacea</taxon>
        <taxon>Multicrustacea</taxon>
        <taxon>Hexanauplia</taxon>
        <taxon>Copepoda</taxon>
        <taxon>Siphonostomatoida</taxon>
        <taxon>Caligidae</taxon>
        <taxon>Lepeophtheirus</taxon>
    </lineage>
</organism>
<dbReference type="AlphaFoldDB" id="A0A7R8H4L8"/>
<evidence type="ECO:0000256" key="2">
    <source>
        <dbReference type="SAM" id="Phobius"/>
    </source>
</evidence>
<keyword evidence="2" id="KW-1133">Transmembrane helix</keyword>
<dbReference type="EMBL" id="HG994594">
    <property type="protein sequence ID" value="CAF2862620.1"/>
    <property type="molecule type" value="Genomic_DNA"/>
</dbReference>
<feature type="compositionally biased region" description="Polar residues" evidence="1">
    <location>
        <begin position="116"/>
        <end position="128"/>
    </location>
</feature>
<feature type="transmembrane region" description="Helical" evidence="2">
    <location>
        <begin position="6"/>
        <end position="27"/>
    </location>
</feature>
<feature type="region of interest" description="Disordered" evidence="1">
    <location>
        <begin position="104"/>
        <end position="128"/>
    </location>
</feature>
<reference evidence="3" key="1">
    <citation type="submission" date="2021-02" db="EMBL/GenBank/DDBJ databases">
        <authorList>
            <person name="Bekaert M."/>
        </authorList>
    </citation>
    <scope>NUCLEOTIDE SEQUENCE</scope>
    <source>
        <strain evidence="3">IoA-00</strain>
    </source>
</reference>
<sequence>MKLIHYITFVQILVLFVDFCSATLYVPKFRGSWCEDKAERRNVSDVMKLIGLSDELIKQYEVGRPGKLDIDYKPLEDVYIVNGTDPIAHLLNWTFERNQKEKKAEQIFGQKESPYRSPTSNPEKNVVV</sequence>
<name>A0A7R8H4L8_LEPSM</name>
<gene>
    <name evidence="3" type="ORF">LSAA_6124</name>
</gene>
<proteinExistence type="predicted"/>
<evidence type="ECO:0000313" key="3">
    <source>
        <dbReference type="EMBL" id="CAF2862620.1"/>
    </source>
</evidence>
<dbReference type="Proteomes" id="UP000675881">
    <property type="component" value="Chromosome 15"/>
</dbReference>
<evidence type="ECO:0000313" key="4">
    <source>
        <dbReference type="Proteomes" id="UP000675881"/>
    </source>
</evidence>
<keyword evidence="2" id="KW-0472">Membrane</keyword>
<keyword evidence="4" id="KW-1185">Reference proteome</keyword>
<protein>
    <submittedName>
        <fullName evidence="3">(salmon louse) hypothetical protein</fullName>
    </submittedName>
</protein>
<accession>A0A7R8H4L8</accession>
<evidence type="ECO:0000256" key="1">
    <source>
        <dbReference type="SAM" id="MobiDB-lite"/>
    </source>
</evidence>
<keyword evidence="2" id="KW-0812">Transmembrane</keyword>